<reference evidence="7" key="2">
    <citation type="submission" date="2019-01" db="EMBL/GenBank/DDBJ databases">
        <title>Genome sequence of Desulfonema ishimotonii strain Tokyo 01.</title>
        <authorList>
            <person name="Fukui M."/>
        </authorList>
    </citation>
    <scope>NUCLEOTIDE SEQUENCE [LARGE SCALE GENOMIC DNA]</scope>
    <source>
        <strain evidence="7">Tokyo 01</strain>
    </source>
</reference>
<dbReference type="SUPFAM" id="SSF53850">
    <property type="entry name" value="Periplasmic binding protein-like II"/>
    <property type="match status" value="1"/>
</dbReference>
<keyword evidence="7" id="KW-1185">Reference proteome</keyword>
<dbReference type="AlphaFoldDB" id="A0A401FXA7"/>
<accession>A0A401FXA7</accession>
<evidence type="ECO:0000256" key="1">
    <source>
        <dbReference type="ARBA" id="ARBA00005695"/>
    </source>
</evidence>
<comment type="caution">
    <text evidence="6">The sequence shown here is derived from an EMBL/GenBank/DDBJ whole genome shotgun (WGS) entry which is preliminary data.</text>
</comment>
<feature type="signal peptide" evidence="4">
    <location>
        <begin position="1"/>
        <end position="31"/>
    </location>
</feature>
<dbReference type="PIRSF" id="PIRSF002741">
    <property type="entry name" value="MppA"/>
    <property type="match status" value="1"/>
</dbReference>
<dbReference type="GO" id="GO:0015833">
    <property type="term" value="P:peptide transport"/>
    <property type="evidence" value="ECO:0007669"/>
    <property type="project" value="TreeGrafter"/>
</dbReference>
<reference evidence="7" key="1">
    <citation type="submission" date="2017-11" db="EMBL/GenBank/DDBJ databases">
        <authorList>
            <person name="Watanabe M."/>
            <person name="Kojima H."/>
        </authorList>
    </citation>
    <scope>NUCLEOTIDE SEQUENCE [LARGE SCALE GENOMIC DNA]</scope>
    <source>
        <strain evidence="7">Tokyo 01</strain>
    </source>
</reference>
<dbReference type="Gene3D" id="3.40.190.10">
    <property type="entry name" value="Periplasmic binding protein-like II"/>
    <property type="match status" value="2"/>
</dbReference>
<dbReference type="InterPro" id="IPR030678">
    <property type="entry name" value="Peptide/Ni-bd"/>
</dbReference>
<dbReference type="OrthoDB" id="9772924at2"/>
<sequence>MINRYAGAVSLAASVFLITCFALSCGNPALAHDRPESPVLTIGVGRDFYDGPDSRAFLHGSTGTWEGLTYFDKEMRAAPWLAESWEHADDGKTWIFRLRKGVRFHDGTPMTSREVTASLRRISSHSKYDPAANYRHVVSITARGPGTIVFRLDRPVPYFPKLLAYYSSPVIHPSCFDEAGRLTKLIATGPYRIEKVRPGEAIRLSAFDGYWGKKPTYRQVVFKTIPDAQTRLMALMAGEIDVVADVGGILPEQAEELRAYPGIVLKQQEVATTHVMVFNCGKPPFRDRDFRLWFCGMLERGQLVDAFAGGAGVVARDPYTGLARDVAFGMIRPSAHPRPGRVPEGELVITLHGGVIQRWPYMEMAQIVQEKLREQGIAARIEIREAGAYHEGVKKGNFSLAIQPYTLMTGDPDFFYTYWIASDAPRNTGWHDAEADRLIRTARHEMVPDRRRDLYRRLEEIFSRNLPLLPLYHDVSLYAHRKTVGQFEMDHLFRPLLTEARPAGELP</sequence>
<feature type="domain" description="Solute-binding protein family 5" evidence="5">
    <location>
        <begin position="78"/>
        <end position="318"/>
    </location>
</feature>
<dbReference type="GO" id="GO:0043190">
    <property type="term" value="C:ATP-binding cassette (ABC) transporter complex"/>
    <property type="evidence" value="ECO:0007669"/>
    <property type="project" value="InterPro"/>
</dbReference>
<dbReference type="Pfam" id="PF00496">
    <property type="entry name" value="SBP_bac_5"/>
    <property type="match status" value="1"/>
</dbReference>
<dbReference type="PANTHER" id="PTHR30290">
    <property type="entry name" value="PERIPLASMIC BINDING COMPONENT OF ABC TRANSPORTER"/>
    <property type="match status" value="1"/>
</dbReference>
<dbReference type="InterPro" id="IPR000914">
    <property type="entry name" value="SBP_5_dom"/>
</dbReference>
<dbReference type="GO" id="GO:1904680">
    <property type="term" value="F:peptide transmembrane transporter activity"/>
    <property type="evidence" value="ECO:0007669"/>
    <property type="project" value="TreeGrafter"/>
</dbReference>
<evidence type="ECO:0000256" key="4">
    <source>
        <dbReference type="SAM" id="SignalP"/>
    </source>
</evidence>
<dbReference type="RefSeq" id="WP_124328837.1">
    <property type="nucleotide sequence ID" value="NZ_BEXT01000001.1"/>
</dbReference>
<dbReference type="PANTHER" id="PTHR30290:SF9">
    <property type="entry name" value="OLIGOPEPTIDE-BINDING PROTEIN APPA"/>
    <property type="match status" value="1"/>
</dbReference>
<keyword evidence="2" id="KW-0813">Transport</keyword>
<proteinExistence type="inferred from homology"/>
<evidence type="ECO:0000256" key="3">
    <source>
        <dbReference type="ARBA" id="ARBA00022729"/>
    </source>
</evidence>
<dbReference type="InterPro" id="IPR039424">
    <property type="entry name" value="SBP_5"/>
</dbReference>
<evidence type="ECO:0000313" key="7">
    <source>
        <dbReference type="Proteomes" id="UP000288096"/>
    </source>
</evidence>
<protein>
    <submittedName>
        <fullName evidence="6">ABC transporter substrate-binding protein</fullName>
    </submittedName>
</protein>
<gene>
    <name evidence="6" type="ORF">DENIS_2525</name>
</gene>
<evidence type="ECO:0000259" key="5">
    <source>
        <dbReference type="Pfam" id="PF00496"/>
    </source>
</evidence>
<feature type="chain" id="PRO_5019311913" evidence="4">
    <location>
        <begin position="32"/>
        <end position="507"/>
    </location>
</feature>
<dbReference type="EMBL" id="BEXT01000001">
    <property type="protein sequence ID" value="GBC61563.1"/>
    <property type="molecule type" value="Genomic_DNA"/>
</dbReference>
<dbReference type="GO" id="GO:0030288">
    <property type="term" value="C:outer membrane-bounded periplasmic space"/>
    <property type="evidence" value="ECO:0007669"/>
    <property type="project" value="UniProtKB-ARBA"/>
</dbReference>
<keyword evidence="3 4" id="KW-0732">Signal</keyword>
<dbReference type="PROSITE" id="PS51257">
    <property type="entry name" value="PROKAR_LIPOPROTEIN"/>
    <property type="match status" value="1"/>
</dbReference>
<dbReference type="Gene3D" id="3.10.105.10">
    <property type="entry name" value="Dipeptide-binding Protein, Domain 3"/>
    <property type="match status" value="2"/>
</dbReference>
<comment type="similarity">
    <text evidence="1">Belongs to the bacterial solute-binding protein 5 family.</text>
</comment>
<name>A0A401FXA7_9BACT</name>
<organism evidence="6 7">
    <name type="scientific">Desulfonema ishimotonii</name>
    <dbReference type="NCBI Taxonomy" id="45657"/>
    <lineage>
        <taxon>Bacteria</taxon>
        <taxon>Pseudomonadati</taxon>
        <taxon>Thermodesulfobacteriota</taxon>
        <taxon>Desulfobacteria</taxon>
        <taxon>Desulfobacterales</taxon>
        <taxon>Desulfococcaceae</taxon>
        <taxon>Desulfonema</taxon>
    </lineage>
</organism>
<dbReference type="Proteomes" id="UP000288096">
    <property type="component" value="Unassembled WGS sequence"/>
</dbReference>
<evidence type="ECO:0000256" key="2">
    <source>
        <dbReference type="ARBA" id="ARBA00022448"/>
    </source>
</evidence>
<dbReference type="CDD" id="cd00995">
    <property type="entry name" value="PBP2_NikA_DppA_OppA_like"/>
    <property type="match status" value="1"/>
</dbReference>
<evidence type="ECO:0000313" key="6">
    <source>
        <dbReference type="EMBL" id="GBC61563.1"/>
    </source>
</evidence>